<keyword evidence="1" id="KW-0238">DNA-binding</keyword>
<keyword evidence="2" id="KW-1185">Reference proteome</keyword>
<organism evidence="1 2">
    <name type="scientific">Pandoraea iniqua</name>
    <dbReference type="NCBI Taxonomy" id="2508288"/>
    <lineage>
        <taxon>Bacteria</taxon>
        <taxon>Pseudomonadati</taxon>
        <taxon>Pseudomonadota</taxon>
        <taxon>Betaproteobacteria</taxon>
        <taxon>Burkholderiales</taxon>
        <taxon>Burkholderiaceae</taxon>
        <taxon>Pandoraea</taxon>
    </lineage>
</organism>
<dbReference type="CDD" id="cd00093">
    <property type="entry name" value="HTH_XRE"/>
    <property type="match status" value="1"/>
</dbReference>
<gene>
    <name evidence="1" type="ORF">PIN31115_02062</name>
</gene>
<dbReference type="RefSeq" id="WP_150683950.1">
    <property type="nucleotide sequence ID" value="NZ_CABPSI010000002.1"/>
</dbReference>
<protein>
    <submittedName>
        <fullName evidence="1">DNA-binding protein</fullName>
    </submittedName>
</protein>
<name>A0A5E4UJK1_9BURK</name>
<dbReference type="InterPro" id="IPR001387">
    <property type="entry name" value="Cro/C1-type_HTH"/>
</dbReference>
<sequence length="120" mass="13113">MTTTVFAQPLRRIDSIRNVSESDGMPPNDRKSVIELTLEAVCESKRLKDDLAAAMGWSVSMIDKVKGGTTGVPIDKIARLHTALHLVTFTEEYADYLARGNVIGSNCHCARMNMGECGRG</sequence>
<dbReference type="AlphaFoldDB" id="A0A5E4UJK1"/>
<evidence type="ECO:0000313" key="2">
    <source>
        <dbReference type="Proteomes" id="UP000333828"/>
    </source>
</evidence>
<evidence type="ECO:0000313" key="1">
    <source>
        <dbReference type="EMBL" id="VVE00168.1"/>
    </source>
</evidence>
<reference evidence="1 2" key="1">
    <citation type="submission" date="2019-08" db="EMBL/GenBank/DDBJ databases">
        <authorList>
            <person name="Peeters C."/>
        </authorList>
    </citation>
    <scope>NUCLEOTIDE SEQUENCE [LARGE SCALE GENOMIC DNA]</scope>
    <source>
        <strain evidence="1 2">LMG 31115</strain>
    </source>
</reference>
<dbReference type="EMBL" id="CABPSI010000002">
    <property type="protein sequence ID" value="VVE00168.1"/>
    <property type="molecule type" value="Genomic_DNA"/>
</dbReference>
<dbReference type="Proteomes" id="UP000333828">
    <property type="component" value="Unassembled WGS sequence"/>
</dbReference>
<dbReference type="GO" id="GO:0003677">
    <property type="term" value="F:DNA binding"/>
    <property type="evidence" value="ECO:0007669"/>
    <property type="project" value="UniProtKB-KW"/>
</dbReference>
<proteinExistence type="predicted"/>
<accession>A0A5E4UJK1</accession>